<evidence type="ECO:0000313" key="1">
    <source>
        <dbReference type="EMBL" id="TMS12363.1"/>
    </source>
</evidence>
<evidence type="ECO:0000313" key="2">
    <source>
        <dbReference type="Proteomes" id="UP000793456"/>
    </source>
</evidence>
<comment type="caution">
    <text evidence="1">The sequence shown here is derived from an EMBL/GenBank/DDBJ whole genome shotgun (WGS) entry which is preliminary data.</text>
</comment>
<accession>A0ACD3QZ11</accession>
<sequence length="102" mass="11717">MDIKGLFPCMEKMVVESIKESGYMHIQATKPDTVGRGLNDSPVGMAAYILEKFSTWTNRDFRNLQDGGLTRKFSLDDLLTNVMIYWTVWLHHSLHEVLQGKL</sequence>
<protein>
    <submittedName>
        <fullName evidence="1">Uncharacterized protein</fullName>
    </submittedName>
</protein>
<dbReference type="Proteomes" id="UP000793456">
    <property type="component" value="Chromosome XII"/>
</dbReference>
<keyword evidence="2" id="KW-1185">Reference proteome</keyword>
<name>A0ACD3QZ11_LARCR</name>
<proteinExistence type="predicted"/>
<gene>
    <name evidence="1" type="ORF">E3U43_017321</name>
</gene>
<organism evidence="1 2">
    <name type="scientific">Larimichthys crocea</name>
    <name type="common">Large yellow croaker</name>
    <name type="synonym">Pseudosciaena crocea</name>
    <dbReference type="NCBI Taxonomy" id="215358"/>
    <lineage>
        <taxon>Eukaryota</taxon>
        <taxon>Metazoa</taxon>
        <taxon>Chordata</taxon>
        <taxon>Craniata</taxon>
        <taxon>Vertebrata</taxon>
        <taxon>Euteleostomi</taxon>
        <taxon>Actinopterygii</taxon>
        <taxon>Neopterygii</taxon>
        <taxon>Teleostei</taxon>
        <taxon>Neoteleostei</taxon>
        <taxon>Acanthomorphata</taxon>
        <taxon>Eupercaria</taxon>
        <taxon>Sciaenidae</taxon>
        <taxon>Larimichthys</taxon>
    </lineage>
</organism>
<reference evidence="1" key="1">
    <citation type="submission" date="2018-11" db="EMBL/GenBank/DDBJ databases">
        <title>The sequence and de novo assembly of Larimichthys crocea genome using PacBio and Hi-C technologies.</title>
        <authorList>
            <person name="Xu P."/>
            <person name="Chen B."/>
            <person name="Zhou Z."/>
            <person name="Ke Q."/>
            <person name="Wu Y."/>
            <person name="Bai H."/>
            <person name="Pu F."/>
        </authorList>
    </citation>
    <scope>NUCLEOTIDE SEQUENCE</scope>
    <source>
        <tissue evidence="1">Muscle</tissue>
    </source>
</reference>
<dbReference type="EMBL" id="CM011685">
    <property type="protein sequence ID" value="TMS12363.1"/>
    <property type="molecule type" value="Genomic_DNA"/>
</dbReference>